<dbReference type="STRING" id="1280946.HY29_16585"/>
<dbReference type="InterPro" id="IPR018647">
    <property type="entry name" value="SLFN_3-like_DNA/RNA_helicase"/>
</dbReference>
<gene>
    <name evidence="2" type="ORF">HY29_16585</name>
</gene>
<dbReference type="eggNOG" id="COG3410">
    <property type="taxonomic scope" value="Bacteria"/>
</dbReference>
<organism evidence="2 3">
    <name type="scientific">Hyphomonas beringensis</name>
    <dbReference type="NCBI Taxonomy" id="1280946"/>
    <lineage>
        <taxon>Bacteria</taxon>
        <taxon>Pseudomonadati</taxon>
        <taxon>Pseudomonadota</taxon>
        <taxon>Alphaproteobacteria</taxon>
        <taxon>Hyphomonadales</taxon>
        <taxon>Hyphomonadaceae</taxon>
        <taxon>Hyphomonas</taxon>
    </lineage>
</organism>
<feature type="domain" description="Schlafen group 3-like DNA/RNA helicase" evidence="1">
    <location>
        <begin position="9"/>
        <end position="54"/>
    </location>
</feature>
<reference evidence="2 3" key="1">
    <citation type="journal article" date="2014" name="Antonie Van Leeuwenhoek">
        <title>Hyphomonas beringensis sp. nov. and Hyphomonas chukchiensis sp. nov., isolated from surface seawater of the Bering Sea and Chukchi Sea.</title>
        <authorList>
            <person name="Li C."/>
            <person name="Lai Q."/>
            <person name="Li G."/>
            <person name="Dong C."/>
            <person name="Wang J."/>
            <person name="Liao Y."/>
            <person name="Shao Z."/>
        </authorList>
    </citation>
    <scope>NUCLEOTIDE SEQUENCE [LARGE SCALE GENOMIC DNA]</scope>
    <source>
        <strain evidence="2 3">25B14_1</strain>
    </source>
</reference>
<dbReference type="EMBL" id="AWFF01000049">
    <property type="protein sequence ID" value="KCZ53636.1"/>
    <property type="molecule type" value="Genomic_DNA"/>
</dbReference>
<comment type="caution">
    <text evidence="2">The sequence shown here is derived from an EMBL/GenBank/DDBJ whole genome shotgun (WGS) entry which is preliminary data.</text>
</comment>
<accession>A0A062U008</accession>
<dbReference type="PATRIC" id="fig|1280946.3.peg.2478"/>
<evidence type="ECO:0000313" key="3">
    <source>
        <dbReference type="Proteomes" id="UP000027037"/>
    </source>
</evidence>
<name>A0A062U008_9PROT</name>
<keyword evidence="3" id="KW-1185">Reference proteome</keyword>
<evidence type="ECO:0000259" key="1">
    <source>
        <dbReference type="Pfam" id="PF09848"/>
    </source>
</evidence>
<dbReference type="Proteomes" id="UP000027037">
    <property type="component" value="Unassembled WGS sequence"/>
</dbReference>
<dbReference type="AlphaFoldDB" id="A0A062U008"/>
<protein>
    <recommendedName>
        <fullName evidence="1">Schlafen group 3-like DNA/RNA helicase domain-containing protein</fullName>
    </recommendedName>
</protein>
<proteinExistence type="predicted"/>
<dbReference type="Pfam" id="PF09848">
    <property type="entry name" value="SLFN-g3_helicase"/>
    <property type="match status" value="1"/>
</dbReference>
<evidence type="ECO:0000313" key="2">
    <source>
        <dbReference type="EMBL" id="KCZ53636.1"/>
    </source>
</evidence>
<sequence>MRASIDPGNWFLNGPDDVRSAYYLEEVATEFDVQALELDWAGVCWDADLRYQGGPGAITRLRERVGEM</sequence>